<dbReference type="GO" id="GO:0016020">
    <property type="term" value="C:membrane"/>
    <property type="evidence" value="ECO:0007669"/>
    <property type="project" value="UniProtKB-SubCell"/>
</dbReference>
<feature type="region of interest" description="Disordered" evidence="10">
    <location>
        <begin position="28"/>
        <end position="65"/>
    </location>
</feature>
<gene>
    <name evidence="12" type="ORF">OTU49_008108</name>
</gene>
<evidence type="ECO:0000256" key="4">
    <source>
        <dbReference type="ARBA" id="ARBA00022692"/>
    </source>
</evidence>
<evidence type="ECO:0000256" key="2">
    <source>
        <dbReference type="ARBA" id="ARBA00022516"/>
    </source>
</evidence>
<dbReference type="InterPro" id="IPR002076">
    <property type="entry name" value="ELO_fam"/>
</dbReference>
<keyword evidence="6 11" id="KW-1133">Transmembrane helix</keyword>
<feature type="transmembrane region" description="Helical" evidence="11">
    <location>
        <begin position="104"/>
        <end position="128"/>
    </location>
</feature>
<evidence type="ECO:0000256" key="1">
    <source>
        <dbReference type="ARBA" id="ARBA00004141"/>
    </source>
</evidence>
<dbReference type="Proteomes" id="UP001445076">
    <property type="component" value="Unassembled WGS sequence"/>
</dbReference>
<keyword evidence="9" id="KW-0275">Fatty acid biosynthesis</keyword>
<keyword evidence="2" id="KW-0444">Lipid biosynthesis</keyword>
<feature type="transmembrane region" description="Helical" evidence="11">
    <location>
        <begin position="70"/>
        <end position="92"/>
    </location>
</feature>
<dbReference type="Pfam" id="PF01151">
    <property type="entry name" value="ELO"/>
    <property type="match status" value="1"/>
</dbReference>
<evidence type="ECO:0008006" key="14">
    <source>
        <dbReference type="Google" id="ProtNLM"/>
    </source>
</evidence>
<dbReference type="GO" id="GO:0009922">
    <property type="term" value="F:fatty acid elongase activity"/>
    <property type="evidence" value="ECO:0007669"/>
    <property type="project" value="InterPro"/>
</dbReference>
<dbReference type="EMBL" id="JARKIK010000065">
    <property type="protein sequence ID" value="KAK8730148.1"/>
    <property type="molecule type" value="Genomic_DNA"/>
</dbReference>
<evidence type="ECO:0000256" key="9">
    <source>
        <dbReference type="ARBA" id="ARBA00023160"/>
    </source>
</evidence>
<keyword evidence="13" id="KW-1185">Reference proteome</keyword>
<evidence type="ECO:0000256" key="8">
    <source>
        <dbReference type="ARBA" id="ARBA00023136"/>
    </source>
</evidence>
<feature type="compositionally biased region" description="Basic and acidic residues" evidence="10">
    <location>
        <begin position="45"/>
        <end position="65"/>
    </location>
</feature>
<sequence>MAPIPSAQKTSREDLAYRLESLPSCHMDSIPCSEDKPQPQLIKKSKQDYPKEAAERTSKHIDQTEDEKKLWSTGCGAAMATTFLYIYGNILVMDQMPVDKRVESWIFVASPTPIFVASLAYITAVTWIGPRLMRDRQPFISLKPIMILYNAFQVVFSAWVFHE</sequence>
<keyword evidence="7" id="KW-0443">Lipid metabolism</keyword>
<evidence type="ECO:0000256" key="6">
    <source>
        <dbReference type="ARBA" id="ARBA00022989"/>
    </source>
</evidence>
<keyword evidence="8 11" id="KW-0472">Membrane</keyword>
<reference evidence="12 13" key="1">
    <citation type="journal article" date="2024" name="BMC Genomics">
        <title>Genome assembly of redclaw crayfish (Cherax quadricarinatus) provides insights into its immune adaptation and hypoxia tolerance.</title>
        <authorList>
            <person name="Liu Z."/>
            <person name="Zheng J."/>
            <person name="Li H."/>
            <person name="Fang K."/>
            <person name="Wang S."/>
            <person name="He J."/>
            <person name="Zhou D."/>
            <person name="Weng S."/>
            <person name="Chi M."/>
            <person name="Gu Z."/>
            <person name="He J."/>
            <person name="Li F."/>
            <person name="Wang M."/>
        </authorList>
    </citation>
    <scope>NUCLEOTIDE SEQUENCE [LARGE SCALE GENOMIC DNA]</scope>
    <source>
        <strain evidence="12">ZL_2023a</strain>
    </source>
</reference>
<dbReference type="GO" id="GO:0006633">
    <property type="term" value="P:fatty acid biosynthetic process"/>
    <property type="evidence" value="ECO:0007669"/>
    <property type="project" value="UniProtKB-KW"/>
</dbReference>
<evidence type="ECO:0000313" key="12">
    <source>
        <dbReference type="EMBL" id="KAK8730148.1"/>
    </source>
</evidence>
<accession>A0AAW0WRW6</accession>
<comment type="subcellular location">
    <subcellularLocation>
        <location evidence="1">Membrane</location>
        <topology evidence="1">Multi-pass membrane protein</topology>
    </subcellularLocation>
</comment>
<evidence type="ECO:0000256" key="7">
    <source>
        <dbReference type="ARBA" id="ARBA00023098"/>
    </source>
</evidence>
<evidence type="ECO:0000256" key="5">
    <source>
        <dbReference type="ARBA" id="ARBA00022832"/>
    </source>
</evidence>
<evidence type="ECO:0000256" key="11">
    <source>
        <dbReference type="SAM" id="Phobius"/>
    </source>
</evidence>
<keyword evidence="4 11" id="KW-0812">Transmembrane</keyword>
<evidence type="ECO:0000313" key="13">
    <source>
        <dbReference type="Proteomes" id="UP001445076"/>
    </source>
</evidence>
<keyword evidence="5" id="KW-0276">Fatty acid metabolism</keyword>
<keyword evidence="3" id="KW-0808">Transferase</keyword>
<comment type="caution">
    <text evidence="12">The sequence shown here is derived from an EMBL/GenBank/DDBJ whole genome shotgun (WGS) entry which is preliminary data.</text>
</comment>
<evidence type="ECO:0000256" key="10">
    <source>
        <dbReference type="SAM" id="MobiDB-lite"/>
    </source>
</evidence>
<feature type="transmembrane region" description="Helical" evidence="11">
    <location>
        <begin position="140"/>
        <end position="161"/>
    </location>
</feature>
<evidence type="ECO:0000256" key="3">
    <source>
        <dbReference type="ARBA" id="ARBA00022679"/>
    </source>
</evidence>
<organism evidence="12 13">
    <name type="scientific">Cherax quadricarinatus</name>
    <name type="common">Australian red claw crayfish</name>
    <dbReference type="NCBI Taxonomy" id="27406"/>
    <lineage>
        <taxon>Eukaryota</taxon>
        <taxon>Metazoa</taxon>
        <taxon>Ecdysozoa</taxon>
        <taxon>Arthropoda</taxon>
        <taxon>Crustacea</taxon>
        <taxon>Multicrustacea</taxon>
        <taxon>Malacostraca</taxon>
        <taxon>Eumalacostraca</taxon>
        <taxon>Eucarida</taxon>
        <taxon>Decapoda</taxon>
        <taxon>Pleocyemata</taxon>
        <taxon>Astacidea</taxon>
        <taxon>Parastacoidea</taxon>
        <taxon>Parastacidae</taxon>
        <taxon>Cherax</taxon>
    </lineage>
</organism>
<dbReference type="AlphaFoldDB" id="A0AAW0WRW6"/>
<proteinExistence type="predicted"/>
<name>A0AAW0WRW6_CHEQU</name>
<protein>
    <recommendedName>
        <fullName evidence="14">Very-long-chain 3-oxoacyl-CoA synthase</fullName>
    </recommendedName>
</protein>
<feature type="non-terminal residue" evidence="12">
    <location>
        <position position="163"/>
    </location>
</feature>